<dbReference type="Proteomes" id="UP000824209">
    <property type="component" value="Unassembled WGS sequence"/>
</dbReference>
<evidence type="ECO:0000313" key="3">
    <source>
        <dbReference type="Proteomes" id="UP000824209"/>
    </source>
</evidence>
<sequence>MSRRKIPKKLRTKIQPAAKISLRLIWAFRLALGALLFSPILIYMMYINYSVDRQGVFQGDQELRNVVEILFAGNDITGYEQFNERQRDILELIAEKFETPPNTIAIGSSRILQLNTEIAQLSDGQFFNCGLTGADFLDILGSYYLLEKNDCLPENLIIGVDPWVFNKNSVDSRSDKTLYAEFLTNCLNIPTPYTKPDPREKWMALYSPSYFQGNLSYLRLTGGQTNQLEIVAKDELMNQNTEVKMHDGSVLYPVEMREMDQQLIDDSATANINYGMLNLEDYTELDDERVEQFEAFLRYVQAKGVRVFLILSPYHPINYEHMSVTRPDHYASFLNTEPTIRRIAQGLNIPVYGSYNPYAIPGVTNEDFFDSLHCRGTCIQKFFPGIPKAVENLTNGVDVSLNYETTKEEAQLRDSGVDDATGSLLT</sequence>
<keyword evidence="1" id="KW-0472">Membrane</keyword>
<protein>
    <submittedName>
        <fullName evidence="2">Uncharacterized protein</fullName>
    </submittedName>
</protein>
<proteinExistence type="predicted"/>
<name>A0A9D2M393_9FIRM</name>
<organism evidence="2 3">
    <name type="scientific">Candidatus Ruthenibacterium avium</name>
    <dbReference type="NCBI Taxonomy" id="2838751"/>
    <lineage>
        <taxon>Bacteria</taxon>
        <taxon>Bacillati</taxon>
        <taxon>Bacillota</taxon>
        <taxon>Clostridia</taxon>
        <taxon>Eubacteriales</taxon>
        <taxon>Oscillospiraceae</taxon>
        <taxon>Ruthenibacterium</taxon>
    </lineage>
</organism>
<gene>
    <name evidence="2" type="ORF">H9943_09760</name>
</gene>
<dbReference type="AlphaFoldDB" id="A0A9D2M393"/>
<evidence type="ECO:0000256" key="1">
    <source>
        <dbReference type="SAM" id="Phobius"/>
    </source>
</evidence>
<comment type="caution">
    <text evidence="2">The sequence shown here is derived from an EMBL/GenBank/DDBJ whole genome shotgun (WGS) entry which is preliminary data.</text>
</comment>
<dbReference type="EMBL" id="DWYA01000088">
    <property type="protein sequence ID" value="HJB40665.1"/>
    <property type="molecule type" value="Genomic_DNA"/>
</dbReference>
<keyword evidence="1" id="KW-1133">Transmembrane helix</keyword>
<reference evidence="2" key="2">
    <citation type="submission" date="2021-04" db="EMBL/GenBank/DDBJ databases">
        <authorList>
            <person name="Gilroy R."/>
        </authorList>
    </citation>
    <scope>NUCLEOTIDE SEQUENCE</scope>
    <source>
        <strain evidence="2">ChiBcec8-14828</strain>
    </source>
</reference>
<reference evidence="2" key="1">
    <citation type="journal article" date="2021" name="PeerJ">
        <title>Extensive microbial diversity within the chicken gut microbiome revealed by metagenomics and culture.</title>
        <authorList>
            <person name="Gilroy R."/>
            <person name="Ravi A."/>
            <person name="Getino M."/>
            <person name="Pursley I."/>
            <person name="Horton D.L."/>
            <person name="Alikhan N.F."/>
            <person name="Baker D."/>
            <person name="Gharbi K."/>
            <person name="Hall N."/>
            <person name="Watson M."/>
            <person name="Adriaenssens E.M."/>
            <person name="Foster-Nyarko E."/>
            <person name="Jarju S."/>
            <person name="Secka A."/>
            <person name="Antonio M."/>
            <person name="Oren A."/>
            <person name="Chaudhuri R.R."/>
            <person name="La Ragione R."/>
            <person name="Hildebrand F."/>
            <person name="Pallen M.J."/>
        </authorList>
    </citation>
    <scope>NUCLEOTIDE SEQUENCE</scope>
    <source>
        <strain evidence="2">ChiBcec8-14828</strain>
    </source>
</reference>
<evidence type="ECO:0000313" key="2">
    <source>
        <dbReference type="EMBL" id="HJB40665.1"/>
    </source>
</evidence>
<keyword evidence="1" id="KW-0812">Transmembrane</keyword>
<accession>A0A9D2M393</accession>
<feature type="transmembrane region" description="Helical" evidence="1">
    <location>
        <begin position="21"/>
        <end position="46"/>
    </location>
</feature>